<evidence type="ECO:0000313" key="1">
    <source>
        <dbReference type="EMBL" id="GBG27782.1"/>
    </source>
</evidence>
<evidence type="ECO:0000313" key="2">
    <source>
        <dbReference type="Proteomes" id="UP000241890"/>
    </source>
</evidence>
<sequence>MSGVQFPADAEGRRSTTAPAKKIWERAFAGVDDDGVEALVAEKNWRKAYAGHVYELTRKSARTPELTLKVAQQGLEAVQDTFEFVRDGKSYSIPEALDTFTNVPKTAVVKSEAKRPVVEAAALSVPFSKGEIASGDALEKRVEELVANDHVEPDVLEAIKEINASGEDCFSALADTYFVILGATSELCPLEPLLEMGLNVVAVSRPSPARQAKLVALAQNAPEGASLSFPVMGAVNDPADLTDPSKAADIVGVDIVENMPEVANWLVSLYPGKRLVIGSYIYLDGANHVRASVAMDAVLQRVLEKRPDTALAYLGSPAVAYPIPQASWEVSMSNFKKGPTFWQNALGLFLRSYAPNNEDPVVAESVNTDAADTSKEIYMFNGIVNMQGPNYLLAKTLQNWRAMVAREVNKALVSVNMAPSSRTDSVMHVPAVARGVRGFEAFPPLTSFDPATARSMMALLLVHDLVDKKSPANPEVALRNPLDIFASYGVHAGLWRAPFSQESLGPSLYAASFFV</sequence>
<protein>
    <submittedName>
        <fullName evidence="1">Uncharacterized protein</fullName>
    </submittedName>
</protein>
<keyword evidence="2" id="KW-1185">Reference proteome</keyword>
<name>A0A2R5G9P6_9STRA</name>
<gene>
    <name evidence="1" type="ORF">FCC1311_040052</name>
</gene>
<dbReference type="AlphaFoldDB" id="A0A2R5G9P6"/>
<dbReference type="Proteomes" id="UP000241890">
    <property type="component" value="Unassembled WGS sequence"/>
</dbReference>
<accession>A0A2R5G9P6</accession>
<reference evidence="1 2" key="1">
    <citation type="submission" date="2017-12" db="EMBL/GenBank/DDBJ databases">
        <title>Sequencing, de novo assembly and annotation of complete genome of a new Thraustochytrid species, strain FCC1311.</title>
        <authorList>
            <person name="Sedici K."/>
            <person name="Godart F."/>
            <person name="Aiese Cigliano R."/>
            <person name="Sanseverino W."/>
            <person name="Barakat M."/>
            <person name="Ortet P."/>
            <person name="Marechal E."/>
            <person name="Cagnac O."/>
            <person name="Amato A."/>
        </authorList>
    </citation>
    <scope>NUCLEOTIDE SEQUENCE [LARGE SCALE GENOMIC DNA]</scope>
</reference>
<comment type="caution">
    <text evidence="1">The sequence shown here is derived from an EMBL/GenBank/DDBJ whole genome shotgun (WGS) entry which is preliminary data.</text>
</comment>
<dbReference type="OrthoDB" id="46988at2759"/>
<organism evidence="1 2">
    <name type="scientific">Hondaea fermentalgiana</name>
    <dbReference type="NCBI Taxonomy" id="2315210"/>
    <lineage>
        <taxon>Eukaryota</taxon>
        <taxon>Sar</taxon>
        <taxon>Stramenopiles</taxon>
        <taxon>Bigyra</taxon>
        <taxon>Labyrinthulomycetes</taxon>
        <taxon>Thraustochytrida</taxon>
        <taxon>Thraustochytriidae</taxon>
        <taxon>Hondaea</taxon>
    </lineage>
</organism>
<proteinExistence type="predicted"/>
<dbReference type="EMBL" id="BEYU01000035">
    <property type="protein sequence ID" value="GBG27782.1"/>
    <property type="molecule type" value="Genomic_DNA"/>
</dbReference>
<dbReference type="InParanoid" id="A0A2R5G9P6"/>